<name>A0A0M0JPA3_9EUKA</name>
<dbReference type="Proteomes" id="UP000037460">
    <property type="component" value="Unassembled WGS sequence"/>
</dbReference>
<protein>
    <submittedName>
        <fullName evidence="2">Uncharacterized protein</fullName>
    </submittedName>
</protein>
<organism evidence="2 3">
    <name type="scientific">Chrysochromulina tobinii</name>
    <dbReference type="NCBI Taxonomy" id="1460289"/>
    <lineage>
        <taxon>Eukaryota</taxon>
        <taxon>Haptista</taxon>
        <taxon>Haptophyta</taxon>
        <taxon>Prymnesiophyceae</taxon>
        <taxon>Prymnesiales</taxon>
        <taxon>Chrysochromulinaceae</taxon>
        <taxon>Chrysochromulina</taxon>
    </lineage>
</organism>
<feature type="region of interest" description="Disordered" evidence="1">
    <location>
        <begin position="27"/>
        <end position="48"/>
    </location>
</feature>
<dbReference type="EMBL" id="JWZX01002618">
    <property type="protein sequence ID" value="KOO28117.1"/>
    <property type="molecule type" value="Genomic_DNA"/>
</dbReference>
<dbReference type="AlphaFoldDB" id="A0A0M0JPA3"/>
<proteinExistence type="predicted"/>
<evidence type="ECO:0000313" key="2">
    <source>
        <dbReference type="EMBL" id="KOO28117.1"/>
    </source>
</evidence>
<comment type="caution">
    <text evidence="2">The sequence shown here is derived from an EMBL/GenBank/DDBJ whole genome shotgun (WGS) entry which is preliminary data.</text>
</comment>
<gene>
    <name evidence="2" type="ORF">Ctob_002725</name>
</gene>
<reference evidence="3" key="1">
    <citation type="journal article" date="2015" name="PLoS Genet.">
        <title>Genome Sequence and Transcriptome Analyses of Chrysochromulina tobin: Metabolic Tools for Enhanced Algal Fitness in the Prominent Order Prymnesiales (Haptophyceae).</title>
        <authorList>
            <person name="Hovde B.T."/>
            <person name="Deodato C.R."/>
            <person name="Hunsperger H.M."/>
            <person name="Ryken S.A."/>
            <person name="Yost W."/>
            <person name="Jha R.K."/>
            <person name="Patterson J."/>
            <person name="Monnat R.J. Jr."/>
            <person name="Barlow S.B."/>
            <person name="Starkenburg S.R."/>
            <person name="Cattolico R.A."/>
        </authorList>
    </citation>
    <scope>NUCLEOTIDE SEQUENCE</scope>
    <source>
        <strain evidence="3">CCMP291</strain>
    </source>
</reference>
<sequence length="93" mass="10321">MAGELVTSHRSFACLLLSVRRHLPTATSRGTSRCSNRRHSHISEARASVTSEDRMIPVHVPDRDFGRAVQRSRDALALQAWCAVCTRFTASSL</sequence>
<keyword evidence="3" id="KW-1185">Reference proteome</keyword>
<evidence type="ECO:0000313" key="3">
    <source>
        <dbReference type="Proteomes" id="UP000037460"/>
    </source>
</evidence>
<accession>A0A0M0JPA3</accession>
<evidence type="ECO:0000256" key="1">
    <source>
        <dbReference type="SAM" id="MobiDB-lite"/>
    </source>
</evidence>